<feature type="transmembrane region" description="Helical" evidence="6">
    <location>
        <begin position="90"/>
        <end position="107"/>
    </location>
</feature>
<evidence type="ECO:0000256" key="3">
    <source>
        <dbReference type="ARBA" id="ARBA00022692"/>
    </source>
</evidence>
<accession>A0A2Z4PN45</accession>
<comment type="subcellular location">
    <subcellularLocation>
        <location evidence="1">Cell membrane</location>
        <topology evidence="1">Multi-pass membrane protein</topology>
    </subcellularLocation>
</comment>
<evidence type="ECO:0000256" key="5">
    <source>
        <dbReference type="ARBA" id="ARBA00023136"/>
    </source>
</evidence>
<keyword evidence="4 6" id="KW-1133">Transmembrane helix</keyword>
<evidence type="ECO:0000256" key="2">
    <source>
        <dbReference type="ARBA" id="ARBA00022475"/>
    </source>
</evidence>
<evidence type="ECO:0000313" key="8">
    <source>
        <dbReference type="Proteomes" id="UP000249898"/>
    </source>
</evidence>
<organism evidence="7 8">
    <name type="scientific">Marinomonas primoryensis</name>
    <dbReference type="NCBI Taxonomy" id="178399"/>
    <lineage>
        <taxon>Bacteria</taxon>
        <taxon>Pseudomonadati</taxon>
        <taxon>Pseudomonadota</taxon>
        <taxon>Gammaproteobacteria</taxon>
        <taxon>Oceanospirillales</taxon>
        <taxon>Oceanospirillaceae</taxon>
        <taxon>Marinomonas</taxon>
    </lineage>
</organism>
<feature type="transmembrane region" description="Helical" evidence="6">
    <location>
        <begin position="20"/>
        <end position="42"/>
    </location>
</feature>
<gene>
    <name evidence="7" type="ORF">A8139_02730</name>
</gene>
<dbReference type="OrthoDB" id="5702716at2"/>
<evidence type="ECO:0000256" key="1">
    <source>
        <dbReference type="ARBA" id="ARBA00004651"/>
    </source>
</evidence>
<evidence type="ECO:0000256" key="4">
    <source>
        <dbReference type="ARBA" id="ARBA00022989"/>
    </source>
</evidence>
<dbReference type="Proteomes" id="UP000249898">
    <property type="component" value="Chromosome"/>
</dbReference>
<name>A0A2Z4PN45_9GAMM</name>
<keyword evidence="5 6" id="KW-0472">Membrane</keyword>
<dbReference type="InterPro" id="IPR005598">
    <property type="entry name" value="ATP_synth_I"/>
</dbReference>
<evidence type="ECO:0000256" key="6">
    <source>
        <dbReference type="SAM" id="Phobius"/>
    </source>
</evidence>
<dbReference type="RefSeq" id="WP_112135469.1">
    <property type="nucleotide sequence ID" value="NZ_CP016181.1"/>
</dbReference>
<dbReference type="EMBL" id="CP016181">
    <property type="protein sequence ID" value="AWX99030.1"/>
    <property type="molecule type" value="Genomic_DNA"/>
</dbReference>
<dbReference type="GO" id="GO:0005886">
    <property type="term" value="C:plasma membrane"/>
    <property type="evidence" value="ECO:0007669"/>
    <property type="project" value="UniProtKB-SubCell"/>
</dbReference>
<proteinExistence type="predicted"/>
<evidence type="ECO:0000313" key="7">
    <source>
        <dbReference type="EMBL" id="AWX99030.1"/>
    </source>
</evidence>
<sequence>METNKPLSASAIISARKKAVFRFLLLQLFLTLFVSLGIFYIAGCLYGYSFILGASTSLIPSVYMAWRIFGYKGTRQAKEVVRSFYRGESGKLVLTAVLVSLVFLLIKPLAAEVFFAGFCFAILSHWLSPILLKH</sequence>
<reference evidence="7 8" key="1">
    <citation type="submission" date="2016-06" db="EMBL/GenBank/DDBJ databases">
        <title>The sequenced genome of the ice-adhering bacterium Marinomonas primoryensis, from Antarctica.</title>
        <authorList>
            <person name="Graham L."/>
            <person name="Vance T.D.R."/>
            <person name="Davies P.L."/>
        </authorList>
    </citation>
    <scope>NUCLEOTIDE SEQUENCE [LARGE SCALE GENOMIC DNA]</scope>
    <source>
        <strain evidence="7 8">AceL</strain>
    </source>
</reference>
<feature type="transmembrane region" description="Helical" evidence="6">
    <location>
        <begin position="48"/>
        <end position="69"/>
    </location>
</feature>
<dbReference type="AlphaFoldDB" id="A0A2Z4PN45"/>
<keyword evidence="2" id="KW-1003">Cell membrane</keyword>
<keyword evidence="3 6" id="KW-0812">Transmembrane</keyword>
<feature type="transmembrane region" description="Helical" evidence="6">
    <location>
        <begin position="113"/>
        <end position="132"/>
    </location>
</feature>
<dbReference type="Pfam" id="PF03899">
    <property type="entry name" value="ATP-synt_I"/>
    <property type="match status" value="1"/>
</dbReference>
<protein>
    <submittedName>
        <fullName evidence="7">F0F1 ATP synthase assembly protein I</fullName>
    </submittedName>
</protein>